<protein>
    <submittedName>
        <fullName evidence="4">PHB depolymerase family esterase</fullName>
    </submittedName>
</protein>
<dbReference type="Gene3D" id="3.40.50.1820">
    <property type="entry name" value="alpha/beta hydrolase"/>
    <property type="match status" value="1"/>
</dbReference>
<organism evidence="4 5">
    <name type="scientific">Tumebacillus lacus</name>
    <dbReference type="NCBI Taxonomy" id="2995335"/>
    <lineage>
        <taxon>Bacteria</taxon>
        <taxon>Bacillati</taxon>
        <taxon>Bacillota</taxon>
        <taxon>Bacilli</taxon>
        <taxon>Bacillales</taxon>
        <taxon>Alicyclobacillaceae</taxon>
        <taxon>Tumebacillus</taxon>
    </lineage>
</organism>
<dbReference type="PANTHER" id="PTHR43037">
    <property type="entry name" value="UNNAMED PRODUCT-RELATED"/>
    <property type="match status" value="1"/>
</dbReference>
<accession>A0ABT3WVX8</accession>
<dbReference type="InterPro" id="IPR029058">
    <property type="entry name" value="AB_hydrolase_fold"/>
</dbReference>
<dbReference type="RefSeq" id="WP_267150072.1">
    <property type="nucleotide sequence ID" value="NZ_JAPMLT010000001.1"/>
</dbReference>
<proteinExistence type="predicted"/>
<evidence type="ECO:0000313" key="5">
    <source>
        <dbReference type="Proteomes" id="UP001208017"/>
    </source>
</evidence>
<dbReference type="Pfam" id="PF10503">
    <property type="entry name" value="Esterase_PHB"/>
    <property type="match status" value="1"/>
</dbReference>
<name>A0ABT3WVX8_9BACL</name>
<gene>
    <name evidence="4" type="ORF">OS242_02460</name>
</gene>
<reference evidence="4 5" key="1">
    <citation type="submission" date="2022-11" db="EMBL/GenBank/DDBJ databases">
        <title>Study of microbial diversity in lake waters.</title>
        <authorList>
            <person name="Zhang J."/>
        </authorList>
    </citation>
    <scope>NUCLEOTIDE SEQUENCE [LARGE SCALE GENOMIC DNA]</scope>
    <source>
        <strain evidence="4 5">DT12</strain>
    </source>
</reference>
<dbReference type="NCBIfam" id="TIGR01840">
    <property type="entry name" value="esterase_phb"/>
    <property type="match status" value="1"/>
</dbReference>
<evidence type="ECO:0000256" key="3">
    <source>
        <dbReference type="SAM" id="SignalP"/>
    </source>
</evidence>
<evidence type="ECO:0000256" key="2">
    <source>
        <dbReference type="ARBA" id="ARBA00022801"/>
    </source>
</evidence>
<dbReference type="InterPro" id="IPR010126">
    <property type="entry name" value="Esterase_phb"/>
</dbReference>
<evidence type="ECO:0000313" key="4">
    <source>
        <dbReference type="EMBL" id="MCX7568835.1"/>
    </source>
</evidence>
<keyword evidence="1 3" id="KW-0732">Signal</keyword>
<keyword evidence="5" id="KW-1185">Reference proteome</keyword>
<dbReference type="InterPro" id="IPR050955">
    <property type="entry name" value="Plant_Biomass_Hydrol_Est"/>
</dbReference>
<sequence length="327" mass="35214">MKGTMRKIGMIFMAFVVSLLTFAPGEAEASSFNEYYYGSNFYYKVFVPTGYTAGTPVPLMVMLHGCMQNPNDFAAGTKMNALAESKKVIVLYPEMNIYANSYQCWNWFLDYNQHRGSGEAAIIKGMVDKVKGAYTIDSNRVYVAGLSAGGAMASVMGATYPDVFRGVGVAAGVEYNAADDSFTATSAMNYGAAYSPNSSGYDIYREMGSYKRRMPTIVFHGTGDSTVHPSNATSVVGSWAQANDYVDDASNNDSVNATADATYTGTVSGGRSYTRYVYNDGAGRGLIEYYKVTGMGHAWSGGSSSGSYTDPSGPDATTIMWNFFTSH</sequence>
<dbReference type="SUPFAM" id="SSF53474">
    <property type="entry name" value="alpha/beta-Hydrolases"/>
    <property type="match status" value="2"/>
</dbReference>
<evidence type="ECO:0000256" key="1">
    <source>
        <dbReference type="ARBA" id="ARBA00022729"/>
    </source>
</evidence>
<comment type="caution">
    <text evidence="4">The sequence shown here is derived from an EMBL/GenBank/DDBJ whole genome shotgun (WGS) entry which is preliminary data.</text>
</comment>
<dbReference type="PANTHER" id="PTHR43037:SF1">
    <property type="entry name" value="BLL1128 PROTEIN"/>
    <property type="match status" value="1"/>
</dbReference>
<keyword evidence="2" id="KW-0378">Hydrolase</keyword>
<feature type="signal peptide" evidence="3">
    <location>
        <begin position="1"/>
        <end position="29"/>
    </location>
</feature>
<dbReference type="EMBL" id="JAPMLT010000001">
    <property type="protein sequence ID" value="MCX7568835.1"/>
    <property type="molecule type" value="Genomic_DNA"/>
</dbReference>
<feature type="chain" id="PRO_5046901302" evidence="3">
    <location>
        <begin position="30"/>
        <end position="327"/>
    </location>
</feature>
<dbReference type="Proteomes" id="UP001208017">
    <property type="component" value="Unassembled WGS sequence"/>
</dbReference>